<dbReference type="EMBL" id="KV003917">
    <property type="protein sequence ID" value="KZV36173.1"/>
    <property type="molecule type" value="Genomic_DNA"/>
</dbReference>
<evidence type="ECO:0000313" key="3">
    <source>
        <dbReference type="Proteomes" id="UP000250235"/>
    </source>
</evidence>
<dbReference type="GO" id="GO:0003676">
    <property type="term" value="F:nucleic acid binding"/>
    <property type="evidence" value="ECO:0007669"/>
    <property type="project" value="InterPro"/>
</dbReference>
<dbReference type="InterPro" id="IPR001584">
    <property type="entry name" value="Integrase_cat-core"/>
</dbReference>
<protein>
    <recommendedName>
        <fullName evidence="1">Integrase catalytic domain-containing protein</fullName>
    </recommendedName>
</protein>
<dbReference type="Gene3D" id="3.30.420.10">
    <property type="entry name" value="Ribonuclease H-like superfamily/Ribonuclease H"/>
    <property type="match status" value="1"/>
</dbReference>
<dbReference type="PANTHER" id="PTHR42648">
    <property type="entry name" value="TRANSPOSASE, PUTATIVE-RELATED"/>
    <property type="match status" value="1"/>
</dbReference>
<sequence length="134" mass="15015">MAYTPQQNGVAERMNRTLLDRTRAMLNTAGLAKSFWAETVTTAYYVINRSPSVAIDLKTPMEVWTGKPADYSRAHTFGSPVYVLYNEQERPKLDSKSRKCIFLGHADGVKGFLLWNLLPISLSSAGMLSSRKIK</sequence>
<organism evidence="2 3">
    <name type="scientific">Dorcoceras hygrometricum</name>
    <dbReference type="NCBI Taxonomy" id="472368"/>
    <lineage>
        <taxon>Eukaryota</taxon>
        <taxon>Viridiplantae</taxon>
        <taxon>Streptophyta</taxon>
        <taxon>Embryophyta</taxon>
        <taxon>Tracheophyta</taxon>
        <taxon>Spermatophyta</taxon>
        <taxon>Magnoliopsida</taxon>
        <taxon>eudicotyledons</taxon>
        <taxon>Gunneridae</taxon>
        <taxon>Pentapetalae</taxon>
        <taxon>asterids</taxon>
        <taxon>lamiids</taxon>
        <taxon>Lamiales</taxon>
        <taxon>Gesneriaceae</taxon>
        <taxon>Didymocarpoideae</taxon>
        <taxon>Trichosporeae</taxon>
        <taxon>Loxocarpinae</taxon>
        <taxon>Dorcoceras</taxon>
    </lineage>
</organism>
<dbReference type="InterPro" id="IPR057670">
    <property type="entry name" value="SH3_retrovirus"/>
</dbReference>
<dbReference type="InterPro" id="IPR036397">
    <property type="entry name" value="RNaseH_sf"/>
</dbReference>
<evidence type="ECO:0000259" key="1">
    <source>
        <dbReference type="PROSITE" id="PS50994"/>
    </source>
</evidence>
<dbReference type="PANTHER" id="PTHR42648:SF28">
    <property type="entry name" value="TRANSPOSON-ENCODED PROTEIN WITH RIBONUCLEASE H-LIKE AND RETROVIRUS ZINC FINGER-LIKE DOMAINS"/>
    <property type="match status" value="1"/>
</dbReference>
<dbReference type="PROSITE" id="PS50994">
    <property type="entry name" value="INTEGRASE"/>
    <property type="match status" value="1"/>
</dbReference>
<dbReference type="GO" id="GO:0015074">
    <property type="term" value="P:DNA integration"/>
    <property type="evidence" value="ECO:0007669"/>
    <property type="project" value="InterPro"/>
</dbReference>
<feature type="domain" description="Integrase catalytic" evidence="1">
    <location>
        <begin position="1"/>
        <end position="68"/>
    </location>
</feature>
<accession>A0A2Z7BNI1</accession>
<gene>
    <name evidence="2" type="ORF">F511_29175</name>
</gene>
<keyword evidence="3" id="KW-1185">Reference proteome</keyword>
<dbReference type="InterPro" id="IPR012337">
    <property type="entry name" value="RNaseH-like_sf"/>
</dbReference>
<evidence type="ECO:0000313" key="2">
    <source>
        <dbReference type="EMBL" id="KZV36173.1"/>
    </source>
</evidence>
<proteinExistence type="predicted"/>
<reference evidence="2 3" key="1">
    <citation type="journal article" date="2015" name="Proc. Natl. Acad. Sci. U.S.A.">
        <title>The resurrection genome of Boea hygrometrica: A blueprint for survival of dehydration.</title>
        <authorList>
            <person name="Xiao L."/>
            <person name="Yang G."/>
            <person name="Zhang L."/>
            <person name="Yang X."/>
            <person name="Zhao S."/>
            <person name="Ji Z."/>
            <person name="Zhou Q."/>
            <person name="Hu M."/>
            <person name="Wang Y."/>
            <person name="Chen M."/>
            <person name="Xu Y."/>
            <person name="Jin H."/>
            <person name="Xiao X."/>
            <person name="Hu G."/>
            <person name="Bao F."/>
            <person name="Hu Y."/>
            <person name="Wan P."/>
            <person name="Li L."/>
            <person name="Deng X."/>
            <person name="Kuang T."/>
            <person name="Xiang C."/>
            <person name="Zhu J.K."/>
            <person name="Oliver M.J."/>
            <person name="He Y."/>
        </authorList>
    </citation>
    <scope>NUCLEOTIDE SEQUENCE [LARGE SCALE GENOMIC DNA]</scope>
    <source>
        <strain evidence="3">cv. XS01</strain>
    </source>
</reference>
<dbReference type="AlphaFoldDB" id="A0A2Z7BNI1"/>
<dbReference type="Proteomes" id="UP000250235">
    <property type="component" value="Unassembled WGS sequence"/>
</dbReference>
<dbReference type="Pfam" id="PF25597">
    <property type="entry name" value="SH3_retrovirus"/>
    <property type="match status" value="1"/>
</dbReference>
<name>A0A2Z7BNI1_9LAMI</name>
<dbReference type="InterPro" id="IPR039537">
    <property type="entry name" value="Retrotran_Ty1/copia-like"/>
</dbReference>
<dbReference type="SUPFAM" id="SSF53098">
    <property type="entry name" value="Ribonuclease H-like"/>
    <property type="match status" value="1"/>
</dbReference>
<dbReference type="OrthoDB" id="1929979at2759"/>